<dbReference type="SUPFAM" id="SSF75005">
    <property type="entry name" value="Arabinanase/levansucrase/invertase"/>
    <property type="match status" value="1"/>
</dbReference>
<keyword evidence="3" id="KW-1185">Reference proteome</keyword>
<feature type="chain" id="PRO_5002544111" evidence="1">
    <location>
        <begin position="21"/>
        <end position="355"/>
    </location>
</feature>
<dbReference type="EMBL" id="LCUC01000147">
    <property type="protein sequence ID" value="KKY35746.1"/>
    <property type="molecule type" value="Genomic_DNA"/>
</dbReference>
<organism evidence="2 3">
    <name type="scientific">Diaporthe ampelina</name>
    <dbReference type="NCBI Taxonomy" id="1214573"/>
    <lineage>
        <taxon>Eukaryota</taxon>
        <taxon>Fungi</taxon>
        <taxon>Dikarya</taxon>
        <taxon>Ascomycota</taxon>
        <taxon>Pezizomycotina</taxon>
        <taxon>Sordariomycetes</taxon>
        <taxon>Sordariomycetidae</taxon>
        <taxon>Diaporthales</taxon>
        <taxon>Diaporthaceae</taxon>
        <taxon>Diaporthe</taxon>
    </lineage>
</organism>
<dbReference type="InterPro" id="IPR050727">
    <property type="entry name" value="GH43_arabinanases"/>
</dbReference>
<dbReference type="InterPro" id="IPR023296">
    <property type="entry name" value="Glyco_hydro_beta-prop_sf"/>
</dbReference>
<dbReference type="PANTHER" id="PTHR43301:SF8">
    <property type="entry name" value="ARABINOSIDASE-RELATED"/>
    <property type="match status" value="1"/>
</dbReference>
<dbReference type="AlphaFoldDB" id="A0A0G2FNX2"/>
<comment type="caution">
    <text evidence="2">The sequence shown here is derived from an EMBL/GenBank/DDBJ whole genome shotgun (WGS) entry which is preliminary data.</text>
</comment>
<feature type="signal peptide" evidence="1">
    <location>
        <begin position="1"/>
        <end position="20"/>
    </location>
</feature>
<reference evidence="2 3" key="2">
    <citation type="submission" date="2015-05" db="EMBL/GenBank/DDBJ databases">
        <authorList>
            <person name="Morales-Cruz A."/>
            <person name="Amrine K.C."/>
            <person name="Cantu D."/>
        </authorList>
    </citation>
    <scope>NUCLEOTIDE SEQUENCE [LARGE SCALE GENOMIC DNA]</scope>
    <source>
        <strain evidence="2">DA912</strain>
    </source>
</reference>
<keyword evidence="1" id="KW-0732">Signal</keyword>
<reference evidence="2 3" key="1">
    <citation type="submission" date="2015-05" db="EMBL/GenBank/DDBJ databases">
        <title>Distinctive expansion of gene families associated with plant cell wall degradation and secondary metabolism in the genomes of grapevine trunk pathogens.</title>
        <authorList>
            <person name="Lawrence D.P."/>
            <person name="Travadon R."/>
            <person name="Rolshausen P.E."/>
            <person name="Baumgartner K."/>
        </authorList>
    </citation>
    <scope>NUCLEOTIDE SEQUENCE [LARGE SCALE GENOMIC DNA]</scope>
    <source>
        <strain evidence="2">DA912</strain>
    </source>
</reference>
<dbReference type="Gene3D" id="2.115.10.20">
    <property type="entry name" value="Glycosyl hydrolase domain, family 43"/>
    <property type="match status" value="1"/>
</dbReference>
<name>A0A0G2FNX2_9PEZI</name>
<sequence>MASILRTSAAVLLLVTTCLALVARNPQHLDFRELGLPERRADPSLTGYLGAFFLGDKPDVYFYLSNGNDAVSFKALNGGKAVIVPSAGTGGVRDPAIVPGGGAEAGKKWYIVGTDLDIGKTTWDAAQRTGSRGIFVWESTDLISWANERLVQVEDKTAGMVWAPEAIWDANKGQYLVHWASKFYAASDSGHTGTPSNIKIRFAYTSDFRTFSAPATYIDYAPTNIIDLNILPYGSSDENAYLRFLKDETLKNVFVEYSTTGLNGTWTRPGGSGAFIRAQTEGPASYWDNRAAGRANLLVDYYGGNGYAPLSTTSPRGNSGWANGSTANFPGGLRHGSVLPITAAQYSALGAAKWS</sequence>
<dbReference type="GO" id="GO:0016787">
    <property type="term" value="F:hydrolase activity"/>
    <property type="evidence" value="ECO:0007669"/>
    <property type="project" value="UniProtKB-KW"/>
</dbReference>
<proteinExistence type="predicted"/>
<protein>
    <submittedName>
        <fullName evidence="2">Putative glycoside hydrolase family 43 protein</fullName>
    </submittedName>
</protein>
<gene>
    <name evidence="2" type="ORF">UCDDA912_g04354</name>
</gene>
<keyword evidence="2" id="KW-0378">Hydrolase</keyword>
<dbReference type="Proteomes" id="UP000034680">
    <property type="component" value="Unassembled WGS sequence"/>
</dbReference>
<evidence type="ECO:0000313" key="3">
    <source>
        <dbReference type="Proteomes" id="UP000034680"/>
    </source>
</evidence>
<accession>A0A0G2FNX2</accession>
<dbReference type="CDD" id="cd08983">
    <property type="entry name" value="GH43_Bt3655-like"/>
    <property type="match status" value="1"/>
</dbReference>
<evidence type="ECO:0000313" key="2">
    <source>
        <dbReference type="EMBL" id="KKY35746.1"/>
    </source>
</evidence>
<dbReference type="OrthoDB" id="19657at2759"/>
<dbReference type="STRING" id="1214573.A0A0G2FNX2"/>
<evidence type="ECO:0000256" key="1">
    <source>
        <dbReference type="SAM" id="SignalP"/>
    </source>
</evidence>
<dbReference type="PANTHER" id="PTHR43301">
    <property type="entry name" value="ARABINAN ENDO-1,5-ALPHA-L-ARABINOSIDASE"/>
    <property type="match status" value="1"/>
</dbReference>